<comment type="subcellular location">
    <subcellularLocation>
        <location evidence="1">Membrane</location>
        <topology evidence="1">Multi-pass membrane protein</topology>
    </subcellularLocation>
</comment>
<dbReference type="PROSITE" id="PS50850">
    <property type="entry name" value="MFS"/>
    <property type="match status" value="1"/>
</dbReference>
<evidence type="ECO:0000256" key="4">
    <source>
        <dbReference type="SAM" id="Phobius"/>
    </source>
</evidence>
<dbReference type="InterPro" id="IPR050327">
    <property type="entry name" value="Proton-linked_MCT"/>
</dbReference>
<feature type="transmembrane region" description="Helical" evidence="4">
    <location>
        <begin position="162"/>
        <end position="183"/>
    </location>
</feature>
<feature type="region of interest" description="Disordered" evidence="3">
    <location>
        <begin position="1"/>
        <end position="24"/>
    </location>
</feature>
<dbReference type="InterPro" id="IPR036259">
    <property type="entry name" value="MFS_trans_sf"/>
</dbReference>
<feature type="transmembrane region" description="Helical" evidence="4">
    <location>
        <begin position="348"/>
        <end position="370"/>
    </location>
</feature>
<keyword evidence="4" id="KW-0472">Membrane</keyword>
<sequence>MEMRPTNLSLQQSSDENSVEQQSPREGGYGWVVVLCTFLINAHTWGINSAYGVLLSFYLSHEIFPNTTPLDYAFVGGLSVACAMLISPVATYIGNRFSVQLVMNIGALLETTSLVTTSLVRRNWQLFLAQGVCFGFGMGCCFVGSVGIVSQWFCKKRSLSNGIAAAGSGTGGLIYSLSVGAMIPQIGFLWAMRALGIISFVIILICGNLLRTNNSNSGSRNILQFSVFRNPNYVALAVWGILSGFGYVSLLFSLSSYTVAMGFSEKQGSVASALLNLGQIIGRPAIGWLSDSLGRTNVAVSATFIAGFLSLVMWPFATSIPVIYTFAIMVGLVAGTLWATASPLTAEVVGSADISGALGLFWFILTPSTAVAEAVSMKLVGTGFEQKPYLGVQLLVGFMYAGAAVSLLLLKTPRCTVCLRSDGNT</sequence>
<proteinExistence type="inferred from homology"/>
<dbReference type="Pfam" id="PF07690">
    <property type="entry name" value="MFS_1"/>
    <property type="match status" value="1"/>
</dbReference>
<evidence type="ECO:0000313" key="7">
    <source>
        <dbReference type="Proteomes" id="UP001152646"/>
    </source>
</evidence>
<dbReference type="SUPFAM" id="SSF103473">
    <property type="entry name" value="MFS general substrate transporter"/>
    <property type="match status" value="1"/>
</dbReference>
<feature type="transmembrane region" description="Helical" evidence="4">
    <location>
        <begin position="267"/>
        <end position="286"/>
    </location>
</feature>
<evidence type="ECO:0000256" key="1">
    <source>
        <dbReference type="ARBA" id="ARBA00004141"/>
    </source>
</evidence>
<organism evidence="6 7">
    <name type="scientific">Penicillium salamii</name>
    <dbReference type="NCBI Taxonomy" id="1612424"/>
    <lineage>
        <taxon>Eukaryota</taxon>
        <taxon>Fungi</taxon>
        <taxon>Dikarya</taxon>
        <taxon>Ascomycota</taxon>
        <taxon>Pezizomycotina</taxon>
        <taxon>Eurotiomycetes</taxon>
        <taxon>Eurotiomycetidae</taxon>
        <taxon>Eurotiales</taxon>
        <taxon>Aspergillaceae</taxon>
        <taxon>Penicillium</taxon>
    </lineage>
</organism>
<accession>A0A9W4JUP6</accession>
<reference evidence="6" key="1">
    <citation type="submission" date="2021-07" db="EMBL/GenBank/DDBJ databases">
        <authorList>
            <person name="Branca A.L. A."/>
        </authorList>
    </citation>
    <scope>NUCLEOTIDE SEQUENCE</scope>
</reference>
<protein>
    <recommendedName>
        <fullName evidence="5">Major facilitator superfamily (MFS) profile domain-containing protein</fullName>
    </recommendedName>
</protein>
<feature type="transmembrane region" description="Helical" evidence="4">
    <location>
        <begin position="322"/>
        <end position="341"/>
    </location>
</feature>
<comment type="similarity">
    <text evidence="2">Belongs to the major facilitator superfamily. Monocarboxylate porter (TC 2.A.1.13) family.</text>
</comment>
<dbReference type="InterPro" id="IPR011701">
    <property type="entry name" value="MFS"/>
</dbReference>
<dbReference type="Gene3D" id="1.20.1250.20">
    <property type="entry name" value="MFS general substrate transporter like domains"/>
    <property type="match status" value="2"/>
</dbReference>
<dbReference type="GO" id="GO:0022857">
    <property type="term" value="F:transmembrane transporter activity"/>
    <property type="evidence" value="ECO:0007669"/>
    <property type="project" value="InterPro"/>
</dbReference>
<feature type="transmembrane region" description="Helical" evidence="4">
    <location>
        <begin position="189"/>
        <end position="210"/>
    </location>
</feature>
<feature type="transmembrane region" description="Helical" evidence="4">
    <location>
        <begin position="72"/>
        <end position="94"/>
    </location>
</feature>
<name>A0A9W4JUP6_9EURO</name>
<dbReference type="InterPro" id="IPR020846">
    <property type="entry name" value="MFS_dom"/>
</dbReference>
<keyword evidence="4" id="KW-1133">Transmembrane helix</keyword>
<keyword evidence="4" id="KW-0812">Transmembrane</keyword>
<evidence type="ECO:0000259" key="5">
    <source>
        <dbReference type="PROSITE" id="PS50850"/>
    </source>
</evidence>
<dbReference type="GO" id="GO:0016020">
    <property type="term" value="C:membrane"/>
    <property type="evidence" value="ECO:0007669"/>
    <property type="project" value="UniProtKB-SubCell"/>
</dbReference>
<feature type="transmembrane region" description="Helical" evidence="4">
    <location>
        <begin position="31"/>
        <end position="60"/>
    </location>
</feature>
<evidence type="ECO:0000256" key="3">
    <source>
        <dbReference type="SAM" id="MobiDB-lite"/>
    </source>
</evidence>
<dbReference type="OrthoDB" id="6499973at2759"/>
<evidence type="ECO:0000313" key="6">
    <source>
        <dbReference type="EMBL" id="CAG8422642.1"/>
    </source>
</evidence>
<dbReference type="Proteomes" id="UP001152646">
    <property type="component" value="Unassembled WGS sequence"/>
</dbReference>
<feature type="transmembrane region" description="Helical" evidence="4">
    <location>
        <begin position="126"/>
        <end position="150"/>
    </location>
</feature>
<dbReference type="PANTHER" id="PTHR11360:SF315">
    <property type="entry name" value="TRANSPORTER MCH2-RELATED"/>
    <property type="match status" value="1"/>
</dbReference>
<dbReference type="EMBL" id="CAJVPA010000248">
    <property type="protein sequence ID" value="CAG8422642.1"/>
    <property type="molecule type" value="Genomic_DNA"/>
</dbReference>
<feature type="transmembrane region" description="Helical" evidence="4">
    <location>
        <begin position="390"/>
        <end position="410"/>
    </location>
</feature>
<feature type="transmembrane region" description="Helical" evidence="4">
    <location>
        <begin position="298"/>
        <end position="316"/>
    </location>
</feature>
<comment type="caution">
    <text evidence="6">The sequence shown here is derived from an EMBL/GenBank/DDBJ whole genome shotgun (WGS) entry which is preliminary data.</text>
</comment>
<dbReference type="PANTHER" id="PTHR11360">
    <property type="entry name" value="MONOCARBOXYLATE TRANSPORTER"/>
    <property type="match status" value="1"/>
</dbReference>
<gene>
    <name evidence="6" type="ORF">PSALAMII_LOCUS10378</name>
</gene>
<dbReference type="AlphaFoldDB" id="A0A9W4JUP6"/>
<evidence type="ECO:0000256" key="2">
    <source>
        <dbReference type="ARBA" id="ARBA00006727"/>
    </source>
</evidence>
<feature type="domain" description="Major facilitator superfamily (MFS) profile" evidence="5">
    <location>
        <begin position="232"/>
        <end position="425"/>
    </location>
</feature>
<feature type="transmembrane region" description="Helical" evidence="4">
    <location>
        <begin position="231"/>
        <end position="255"/>
    </location>
</feature>